<dbReference type="STRING" id="553467.SAMN04488063_2737"/>
<reference evidence="3" key="1">
    <citation type="submission" date="2016-10" db="EMBL/GenBank/DDBJ databases">
        <authorList>
            <person name="Varghese N."/>
            <person name="Submissions S."/>
        </authorList>
    </citation>
    <scope>NUCLEOTIDE SEQUENCE [LARGE SCALE GENOMIC DNA]</scope>
    <source>
        <strain evidence="3">CGMCC 1.7739</strain>
    </source>
</reference>
<dbReference type="EMBL" id="FOOQ01000003">
    <property type="protein sequence ID" value="SFG70952.1"/>
    <property type="molecule type" value="Genomic_DNA"/>
</dbReference>
<feature type="compositionally biased region" description="Acidic residues" evidence="1">
    <location>
        <begin position="18"/>
        <end position="27"/>
    </location>
</feature>
<evidence type="ECO:0000256" key="1">
    <source>
        <dbReference type="SAM" id="MobiDB-lite"/>
    </source>
</evidence>
<feature type="region of interest" description="Disordered" evidence="1">
    <location>
        <begin position="1"/>
        <end position="77"/>
    </location>
</feature>
<feature type="compositionally biased region" description="Acidic residues" evidence="1">
    <location>
        <begin position="47"/>
        <end position="62"/>
    </location>
</feature>
<dbReference type="RefSeq" id="WP_092893129.1">
    <property type="nucleotide sequence ID" value="NZ_FOOQ01000003.1"/>
</dbReference>
<proteinExistence type="predicted"/>
<organism evidence="2 3">
    <name type="scientific">Halopelagius inordinatus</name>
    <dbReference type="NCBI Taxonomy" id="553467"/>
    <lineage>
        <taxon>Archaea</taxon>
        <taxon>Methanobacteriati</taxon>
        <taxon>Methanobacteriota</taxon>
        <taxon>Stenosarchaea group</taxon>
        <taxon>Halobacteria</taxon>
        <taxon>Halobacteriales</taxon>
        <taxon>Haloferacaceae</taxon>
    </lineage>
</organism>
<dbReference type="Pfam" id="PF25925">
    <property type="entry name" value="DUF7970"/>
    <property type="match status" value="1"/>
</dbReference>
<dbReference type="OrthoDB" id="300423at2157"/>
<dbReference type="InterPro" id="IPR058276">
    <property type="entry name" value="DUF7970"/>
</dbReference>
<keyword evidence="3" id="KW-1185">Reference proteome</keyword>
<evidence type="ECO:0000313" key="3">
    <source>
        <dbReference type="Proteomes" id="UP000198876"/>
    </source>
</evidence>
<dbReference type="AlphaFoldDB" id="A0A1I2U1D2"/>
<feature type="compositionally biased region" description="Basic and acidic residues" evidence="1">
    <location>
        <begin position="30"/>
        <end position="46"/>
    </location>
</feature>
<protein>
    <submittedName>
        <fullName evidence="2">Uncharacterized protein</fullName>
    </submittedName>
</protein>
<name>A0A1I2U1D2_9EURY</name>
<evidence type="ECO:0000313" key="2">
    <source>
        <dbReference type="EMBL" id="SFG70952.1"/>
    </source>
</evidence>
<gene>
    <name evidence="2" type="ORF">SAMN04488063_2737</name>
</gene>
<sequence length="141" mass="15486">MPDENRFARLGDAIGESNEGESEEENGAESSEREPSEPTAEAKSESDDREDGEAASEAETEETGGGPAFEFEATTAKSVYVRPETVDVLDDAEFEVESFLRREHDVRDVTGREFHDALVRVAAEYPDEVADAILAARDDKE</sequence>
<dbReference type="Proteomes" id="UP000198876">
    <property type="component" value="Unassembled WGS sequence"/>
</dbReference>
<accession>A0A1I2U1D2</accession>